<evidence type="ECO:0000313" key="3">
    <source>
        <dbReference type="Proteomes" id="UP000277580"/>
    </source>
</evidence>
<sequence>MAPAEKHASTESDSDAPLAKKRATTNSTPATSPGPSKPRNPVIDDLSARYPTVEKLEEHIKSLSRSALEALILSGAFPERLSKLIVHYNQATSELRHCVYCHKTFHASDNPLGNCVVEHFIRECKPIDEDVSEWQCCGQRWDNIDNDDWMESAEDMFPHCYVGCHWEEEITTDDEEEVEEHNQADYMVDSEPRIEKKSVWWRVWKSGGNTCEEMGCKENLAG</sequence>
<dbReference type="OrthoDB" id="5341884at2759"/>
<feature type="compositionally biased region" description="Basic and acidic residues" evidence="1">
    <location>
        <begin position="1"/>
        <end position="10"/>
    </location>
</feature>
<protein>
    <recommendedName>
        <fullName evidence="4">C2H2-type domain-containing protein</fullName>
    </recommendedName>
</protein>
<keyword evidence="3" id="KW-1185">Reference proteome</keyword>
<feature type="region of interest" description="Disordered" evidence="1">
    <location>
        <begin position="1"/>
        <end position="44"/>
    </location>
</feature>
<dbReference type="Proteomes" id="UP000277580">
    <property type="component" value="Unassembled WGS sequence"/>
</dbReference>
<feature type="compositionally biased region" description="Polar residues" evidence="1">
    <location>
        <begin position="24"/>
        <end position="34"/>
    </location>
</feature>
<evidence type="ECO:0000256" key="1">
    <source>
        <dbReference type="SAM" id="MobiDB-lite"/>
    </source>
</evidence>
<dbReference type="InParanoid" id="A0A3N4KNF0"/>
<dbReference type="EMBL" id="ML119131">
    <property type="protein sequence ID" value="RPB12030.1"/>
    <property type="molecule type" value="Genomic_DNA"/>
</dbReference>
<organism evidence="2 3">
    <name type="scientific">Morchella conica CCBAS932</name>
    <dbReference type="NCBI Taxonomy" id="1392247"/>
    <lineage>
        <taxon>Eukaryota</taxon>
        <taxon>Fungi</taxon>
        <taxon>Dikarya</taxon>
        <taxon>Ascomycota</taxon>
        <taxon>Pezizomycotina</taxon>
        <taxon>Pezizomycetes</taxon>
        <taxon>Pezizales</taxon>
        <taxon>Morchellaceae</taxon>
        <taxon>Morchella</taxon>
    </lineage>
</organism>
<accession>A0A3N4KNF0</accession>
<reference evidence="2 3" key="1">
    <citation type="journal article" date="2018" name="Nat. Ecol. Evol.">
        <title>Pezizomycetes genomes reveal the molecular basis of ectomycorrhizal truffle lifestyle.</title>
        <authorList>
            <person name="Murat C."/>
            <person name="Payen T."/>
            <person name="Noel B."/>
            <person name="Kuo A."/>
            <person name="Morin E."/>
            <person name="Chen J."/>
            <person name="Kohler A."/>
            <person name="Krizsan K."/>
            <person name="Balestrini R."/>
            <person name="Da Silva C."/>
            <person name="Montanini B."/>
            <person name="Hainaut M."/>
            <person name="Levati E."/>
            <person name="Barry K.W."/>
            <person name="Belfiori B."/>
            <person name="Cichocki N."/>
            <person name="Clum A."/>
            <person name="Dockter R.B."/>
            <person name="Fauchery L."/>
            <person name="Guy J."/>
            <person name="Iotti M."/>
            <person name="Le Tacon F."/>
            <person name="Lindquist E.A."/>
            <person name="Lipzen A."/>
            <person name="Malagnac F."/>
            <person name="Mello A."/>
            <person name="Molinier V."/>
            <person name="Miyauchi S."/>
            <person name="Poulain J."/>
            <person name="Riccioni C."/>
            <person name="Rubini A."/>
            <person name="Sitrit Y."/>
            <person name="Splivallo R."/>
            <person name="Traeger S."/>
            <person name="Wang M."/>
            <person name="Zifcakova L."/>
            <person name="Wipf D."/>
            <person name="Zambonelli A."/>
            <person name="Paolocci F."/>
            <person name="Nowrousian M."/>
            <person name="Ottonello S."/>
            <person name="Baldrian P."/>
            <person name="Spatafora J.W."/>
            <person name="Henrissat B."/>
            <person name="Nagy L.G."/>
            <person name="Aury J.M."/>
            <person name="Wincker P."/>
            <person name="Grigoriev I.V."/>
            <person name="Bonfante P."/>
            <person name="Martin F.M."/>
        </authorList>
    </citation>
    <scope>NUCLEOTIDE SEQUENCE [LARGE SCALE GENOMIC DNA]</scope>
    <source>
        <strain evidence="2 3">CCBAS932</strain>
    </source>
</reference>
<evidence type="ECO:0000313" key="2">
    <source>
        <dbReference type="EMBL" id="RPB12030.1"/>
    </source>
</evidence>
<proteinExistence type="predicted"/>
<name>A0A3N4KNF0_9PEZI</name>
<gene>
    <name evidence="2" type="ORF">P167DRAFT_565430</name>
</gene>
<evidence type="ECO:0008006" key="4">
    <source>
        <dbReference type="Google" id="ProtNLM"/>
    </source>
</evidence>
<dbReference type="AlphaFoldDB" id="A0A3N4KNF0"/>